<evidence type="ECO:0000313" key="5">
    <source>
        <dbReference type="EMBL" id="PAA49605.1"/>
    </source>
</evidence>
<accession>A0A267DK51</accession>
<dbReference type="EMBL" id="NIVC01003833">
    <property type="protein sequence ID" value="PAA49605.1"/>
    <property type="molecule type" value="Genomic_DNA"/>
</dbReference>
<dbReference type="STRING" id="282301.A0A267DK51"/>
<dbReference type="InterPro" id="IPR055414">
    <property type="entry name" value="LRR_R13L4/SHOC2-like"/>
</dbReference>
<dbReference type="InterPro" id="IPR050216">
    <property type="entry name" value="LRR_domain-containing"/>
</dbReference>
<reference evidence="5 6" key="1">
    <citation type="submission" date="2017-06" db="EMBL/GenBank/DDBJ databases">
        <title>A platform for efficient transgenesis in Macrostomum lignano, a flatworm model organism for stem cell research.</title>
        <authorList>
            <person name="Berezikov E."/>
        </authorList>
    </citation>
    <scope>NUCLEOTIDE SEQUENCE [LARGE SCALE GENOMIC DNA]</scope>
    <source>
        <strain evidence="5">DV1</strain>
        <tissue evidence="5">Whole organism</tissue>
    </source>
</reference>
<dbReference type="SUPFAM" id="SSF52047">
    <property type="entry name" value="RNI-like"/>
    <property type="match status" value="1"/>
</dbReference>
<feature type="region of interest" description="Disordered" evidence="3">
    <location>
        <begin position="1697"/>
        <end position="1755"/>
    </location>
</feature>
<keyword evidence="1" id="KW-0433">Leucine-rich repeat</keyword>
<keyword evidence="2" id="KW-0677">Repeat</keyword>
<dbReference type="SUPFAM" id="SSF52058">
    <property type="entry name" value="L domain-like"/>
    <property type="match status" value="1"/>
</dbReference>
<keyword evidence="6" id="KW-1185">Reference proteome</keyword>
<name>A0A267DK51_9PLAT</name>
<organism evidence="5 6">
    <name type="scientific">Macrostomum lignano</name>
    <dbReference type="NCBI Taxonomy" id="282301"/>
    <lineage>
        <taxon>Eukaryota</taxon>
        <taxon>Metazoa</taxon>
        <taxon>Spiralia</taxon>
        <taxon>Lophotrochozoa</taxon>
        <taxon>Platyhelminthes</taxon>
        <taxon>Rhabditophora</taxon>
        <taxon>Macrostomorpha</taxon>
        <taxon>Macrostomida</taxon>
        <taxon>Macrostomidae</taxon>
        <taxon>Macrostomum</taxon>
    </lineage>
</organism>
<comment type="caution">
    <text evidence="5">The sequence shown here is derived from an EMBL/GenBank/DDBJ whole genome shotgun (WGS) entry which is preliminary data.</text>
</comment>
<evidence type="ECO:0000313" key="6">
    <source>
        <dbReference type="Proteomes" id="UP000215902"/>
    </source>
</evidence>
<gene>
    <name evidence="5" type="ORF">BOX15_Mlig032810g1</name>
</gene>
<dbReference type="SMART" id="SM00369">
    <property type="entry name" value="LRR_TYP"/>
    <property type="match status" value="2"/>
</dbReference>
<dbReference type="OrthoDB" id="10257471at2759"/>
<dbReference type="Gene3D" id="3.80.10.10">
    <property type="entry name" value="Ribonuclease Inhibitor"/>
    <property type="match status" value="2"/>
</dbReference>
<evidence type="ECO:0000259" key="4">
    <source>
        <dbReference type="Pfam" id="PF23598"/>
    </source>
</evidence>
<dbReference type="InterPro" id="IPR001611">
    <property type="entry name" value="Leu-rich_rpt"/>
</dbReference>
<feature type="domain" description="Disease resistance R13L4/SHOC-2-like LRR" evidence="4">
    <location>
        <begin position="1614"/>
        <end position="1697"/>
    </location>
</feature>
<feature type="compositionally biased region" description="Gly residues" evidence="3">
    <location>
        <begin position="1708"/>
        <end position="1728"/>
    </location>
</feature>
<evidence type="ECO:0000256" key="3">
    <source>
        <dbReference type="SAM" id="MobiDB-lite"/>
    </source>
</evidence>
<feature type="compositionally biased region" description="Low complexity" evidence="3">
    <location>
        <begin position="207"/>
        <end position="229"/>
    </location>
</feature>
<sequence length="1755" mass="197357">SSKFYLKKSCNNAIVMSAVKLINFEHFYNELEVQEQIPLRKLLAKLPTWFGEKGVEFHLDFDGIEQLTDEVFHLLETSVPDEARVRVARVSCAGCRHLRDDGMAHLARAFPRLQQLNLDGCRLLTERSLHYLGKHCRDLKSVSMLGTGLTHCGSRQLGFQVLSDPACQFIDGPVSTIARLPVKLAIICDPAVTVSIGALALPGAVGGAQPSSSSKSRPSSSKSAVTSSVQPPPTFRALSATVGDLDLTVFEMRADLVYSSLFMSNTAGFVLVVDAERTENPQLEIMRMIDAVRGAVFEAPLLLVATVSSQKGVENVASLKSDLENMLRDQVDNMKEHLEKEHLNSCYDKDFPHQWRYVQSIQCADVTHFPITLVAVPVEGFNEDWVFETTLREVKVDSNVQAQVQYWAEHDYMFAIDALDRCTKADFMELRSLSAPPPVVVTTMKCVMLIFDIPFTEDDAWPTAKNLVSETRFLLRFKDTNYITESLSGRHAKLLADLTALVPEWETFGETVKRWFNIINCMWLYVYAVIKYLLLVKEHERELNPAGAAVAESAGIEKESNRLARHVTQLARTAAESLQLWETRRLTESNWQLADRLSDFLAAQQSQQQQQQSWRRIFPLNVLMSELGLPQRESRRTVALLKKLHQMGKLLFFPEGTNQPVVLDLAWFMSCLAHLDAIADYRNGDSCWTLGRNVPALSEAELRAELLAAGATEDEAETLRRILLRFGLLGHTDTVRESTQAGRVARLQHAAEASSRRYFLWSRLEPRVSIRFSATEEKLSMRHHKSMYMPDLQSEDFPPGDICLLFSVKFRVGFPANLLARFATACMQSPVATGVVQVWRTGMHVQRGVCDILCTYGLHSTLASSSIDFECRMNETVPGANSDSLKEYIWSCFSDLLTTLESVAAEYPYLHHKLRVYCRGECFHSGLKNTFSVPEVGRTLANHKSCSKCRAKQMTDAEWRFMWYRLAPFPQHDWIDRYQNSFSCEHCFLWKKTVAKMWRHFCRVYPTFASKAFDVVSGLPASLQGNLLVAASRPRFDEEKSSDQPVTLETLLRSRLPMRHASFDHLEVSFLHRPGCEQAVWLALHDDASEDAIIGLTLRDRQLKFSLKKSALHDWEFVRQLKDDSLPADEPITDVVLRITGCCYNDHYDCYFNQLEVSINSEVLLRAPITDQLYAFVRARYPLEEQEPSSESRNLAILGCPQFAHVSTLHFHPGMLLLFRTGVGQTWLPGVVTSIRDGLLEVAPPEDLQHGRLFAVDSDDIRPLGFYPEEINAVVDKKQLKGFDQWYDYLSAYPTYLPVPFGNFQYLDSQYTPLPIRHKQSRRCTSSVNSPYSLTAGLTVKWNPARNAGYFVLLPGTLKSEDIFIAPRIKMQSPKDQRLHFLCRGLQWSANTSDMHLLDKQGVELSEDEYRYVVKHYDTNLIYLIGMLLRFTSFLSKADLAYLPGIDSELGVNQITQGIWPVLRSYRDQLLLKRMLEQDGYKESSLCAKTGPVARVRSGRADARPESASGNGLRIAQMLHSHSRDLCDSHTAAKTVLTQDDLGRHVDCLRNIRAKNQVLPQPFPNAALLSAANLTNLELSRCKMRDTGWLSQMSEGLINLQLHENFITKLDPSLSRLKRLKFLNLSYNPISYLPTFVCDLPSLSLLDASGTQLNRLPEEIGRMSALTNLLLKETLIRRLPAGFGRLKKLKQLNLSGVPLPKMSKSRGGRGGGGGGGGDGGGEGGGEGSSGEAPRARRISQAQRSRAAGAAAWAPG</sequence>
<dbReference type="PANTHER" id="PTHR48051:SF46">
    <property type="entry name" value="LEUCINE RICH REPEAT-CONTAINING DOMAIN PROTEIN"/>
    <property type="match status" value="1"/>
</dbReference>
<dbReference type="GO" id="GO:0005737">
    <property type="term" value="C:cytoplasm"/>
    <property type="evidence" value="ECO:0007669"/>
    <property type="project" value="TreeGrafter"/>
</dbReference>
<dbReference type="PANTHER" id="PTHR48051">
    <property type="match status" value="1"/>
</dbReference>
<dbReference type="InterPro" id="IPR003591">
    <property type="entry name" value="Leu-rich_rpt_typical-subtyp"/>
</dbReference>
<protein>
    <recommendedName>
        <fullName evidence="4">Disease resistance R13L4/SHOC-2-like LRR domain-containing protein</fullName>
    </recommendedName>
</protein>
<dbReference type="Proteomes" id="UP000215902">
    <property type="component" value="Unassembled WGS sequence"/>
</dbReference>
<feature type="region of interest" description="Disordered" evidence="3">
    <location>
        <begin position="207"/>
        <end position="231"/>
    </location>
</feature>
<dbReference type="Gene3D" id="1.20.920.20">
    <property type="match status" value="1"/>
</dbReference>
<dbReference type="PROSITE" id="PS51450">
    <property type="entry name" value="LRR"/>
    <property type="match status" value="1"/>
</dbReference>
<dbReference type="Pfam" id="PF23598">
    <property type="entry name" value="LRR_14"/>
    <property type="match status" value="1"/>
</dbReference>
<proteinExistence type="predicted"/>
<feature type="non-terminal residue" evidence="5">
    <location>
        <position position="1"/>
    </location>
</feature>
<feature type="compositionally biased region" description="Low complexity" evidence="3">
    <location>
        <begin position="1738"/>
        <end position="1755"/>
    </location>
</feature>
<evidence type="ECO:0000256" key="1">
    <source>
        <dbReference type="ARBA" id="ARBA00022614"/>
    </source>
</evidence>
<evidence type="ECO:0000256" key="2">
    <source>
        <dbReference type="ARBA" id="ARBA00022737"/>
    </source>
</evidence>
<dbReference type="InterPro" id="IPR032675">
    <property type="entry name" value="LRR_dom_sf"/>
</dbReference>